<proteinExistence type="inferred from homology"/>
<keyword evidence="3" id="KW-0677">Repeat</keyword>
<sequence length="459" mass="50963">MATNNVTLKAIKSVDGEVTCVSFHPSKDILSYGTIEGNLKLGSYSTESDFHELMSFKHHKKSCRAVSYYEDGSHIMSASADKSFALIDLKVGSLVHRFKKAHECAIYSALVVNRHIVATGDDNGKIKLWDTRHHKSIMEMSEHDDCITDMITDEKNNLLLCTSGDGTLSVHDIRKHKLKMQSELMNSGLQSLAIVKNGEKLVCGSEDGVLNFFNWNEWGNISDRFPGHPMSIEKIVPLTPQLICTAASDAIRAVSVFPNRIIDIIGDHGGSPVESLSLSHCRTWLASCSHDQHVRFWDVSNVNSNGKAKKNVRQFNTKGKNKFSTKSEISKRENFFADLVEDIKESSGKSDPNKNEIKDEETDSDDDDDDGESDDGNSCSSDGDDIDDGSKKSCKFTDTNVNNDDDSNKQIDSSKANKNHTCQKRSHDQEKSDSDDSSDDILGNDNCKLNHTKKKCKKS</sequence>
<reference evidence="6 8" key="2">
    <citation type="journal article" date="2013" name="Nature">
        <title>Insights into bilaterian evolution from three spiralian genomes.</title>
        <authorList>
            <person name="Simakov O."/>
            <person name="Marletaz F."/>
            <person name="Cho S.J."/>
            <person name="Edsinger-Gonzales E."/>
            <person name="Havlak P."/>
            <person name="Hellsten U."/>
            <person name="Kuo D.H."/>
            <person name="Larsson T."/>
            <person name="Lv J."/>
            <person name="Arendt D."/>
            <person name="Savage R."/>
            <person name="Osoegawa K."/>
            <person name="de Jong P."/>
            <person name="Grimwood J."/>
            <person name="Chapman J.A."/>
            <person name="Shapiro H."/>
            <person name="Aerts A."/>
            <person name="Otillar R.P."/>
            <person name="Terry A.Y."/>
            <person name="Boore J.L."/>
            <person name="Grigoriev I.V."/>
            <person name="Lindberg D.R."/>
            <person name="Seaver E.C."/>
            <person name="Weisblat D.A."/>
            <person name="Putnam N.H."/>
            <person name="Rokhsar D.S."/>
        </authorList>
    </citation>
    <scope>NUCLEOTIDE SEQUENCE</scope>
</reference>
<feature type="compositionally biased region" description="Basic and acidic residues" evidence="5">
    <location>
        <begin position="425"/>
        <end position="434"/>
    </location>
</feature>
<name>T1EF95_HELRO</name>
<dbReference type="InterPro" id="IPR001680">
    <property type="entry name" value="WD40_rpt"/>
</dbReference>
<feature type="compositionally biased region" description="Basic and acidic residues" evidence="5">
    <location>
        <begin position="343"/>
        <end position="357"/>
    </location>
</feature>
<dbReference type="FunCoup" id="T1EF95">
    <property type="interactions" value="646"/>
</dbReference>
<evidence type="ECO:0000256" key="2">
    <source>
        <dbReference type="ARBA" id="ARBA00022574"/>
    </source>
</evidence>
<evidence type="ECO:0000313" key="7">
    <source>
        <dbReference type="EnsemblMetazoa" id="HelroP111197"/>
    </source>
</evidence>
<dbReference type="EMBL" id="AMQM01003891">
    <property type="status" value="NOT_ANNOTATED_CDS"/>
    <property type="molecule type" value="Genomic_DNA"/>
</dbReference>
<dbReference type="EMBL" id="KB096365">
    <property type="protein sequence ID" value="ESO05194.1"/>
    <property type="molecule type" value="Genomic_DNA"/>
</dbReference>
<dbReference type="Gene3D" id="2.130.10.10">
    <property type="entry name" value="YVTN repeat-like/Quinoprotein amine dehydrogenase"/>
    <property type="match status" value="2"/>
</dbReference>
<evidence type="ECO:0000256" key="5">
    <source>
        <dbReference type="SAM" id="MobiDB-lite"/>
    </source>
</evidence>
<dbReference type="AlphaFoldDB" id="T1EF95"/>
<dbReference type="eggNOG" id="KOG2444">
    <property type="taxonomic scope" value="Eukaryota"/>
</dbReference>
<dbReference type="PANTHER" id="PTHR44019:SF20">
    <property type="entry name" value="WD REPEAT-CONTAINING PROTEIN 55"/>
    <property type="match status" value="1"/>
</dbReference>
<dbReference type="CTD" id="20195247"/>
<dbReference type="Proteomes" id="UP000015101">
    <property type="component" value="Unassembled WGS sequence"/>
</dbReference>
<dbReference type="EnsemblMetazoa" id="HelroT111197">
    <property type="protein sequence ID" value="HelroP111197"/>
    <property type="gene ID" value="HelroG111197"/>
</dbReference>
<organism evidence="7 8">
    <name type="scientific">Helobdella robusta</name>
    <name type="common">Californian leech</name>
    <dbReference type="NCBI Taxonomy" id="6412"/>
    <lineage>
        <taxon>Eukaryota</taxon>
        <taxon>Metazoa</taxon>
        <taxon>Spiralia</taxon>
        <taxon>Lophotrochozoa</taxon>
        <taxon>Annelida</taxon>
        <taxon>Clitellata</taxon>
        <taxon>Hirudinea</taxon>
        <taxon>Rhynchobdellida</taxon>
        <taxon>Glossiphoniidae</taxon>
        <taxon>Helobdella</taxon>
    </lineage>
</organism>
<keyword evidence="8" id="KW-1185">Reference proteome</keyword>
<evidence type="ECO:0000256" key="3">
    <source>
        <dbReference type="ARBA" id="ARBA00022737"/>
    </source>
</evidence>
<reference evidence="7" key="3">
    <citation type="submission" date="2015-06" db="UniProtKB">
        <authorList>
            <consortium name="EnsemblMetazoa"/>
        </authorList>
    </citation>
    <scope>IDENTIFICATION</scope>
</reference>
<dbReference type="RefSeq" id="XP_009016509.1">
    <property type="nucleotide sequence ID" value="XM_009018261.1"/>
</dbReference>
<dbReference type="GeneID" id="20195247"/>
<dbReference type="Pfam" id="PF24796">
    <property type="entry name" value="WDR55"/>
    <property type="match status" value="1"/>
</dbReference>
<dbReference type="InterPro" id="IPR015943">
    <property type="entry name" value="WD40/YVTN_repeat-like_dom_sf"/>
</dbReference>
<accession>T1EF95</accession>
<evidence type="ECO:0000313" key="8">
    <source>
        <dbReference type="Proteomes" id="UP000015101"/>
    </source>
</evidence>
<dbReference type="SMART" id="SM00320">
    <property type="entry name" value="WD40"/>
    <property type="match status" value="6"/>
</dbReference>
<dbReference type="STRING" id="6412.T1EF95"/>
<protein>
    <submittedName>
        <fullName evidence="6 7">Uncharacterized protein</fullName>
    </submittedName>
</protein>
<feature type="region of interest" description="Disordered" evidence="5">
    <location>
        <begin position="343"/>
        <end position="445"/>
    </location>
</feature>
<comment type="similarity">
    <text evidence="1">Belongs to the WD repeat WDR55 family.</text>
</comment>
<gene>
    <name evidence="7" type="primary">20195247</name>
    <name evidence="6" type="ORF">HELRODRAFT_111197</name>
</gene>
<dbReference type="InterPro" id="IPR050505">
    <property type="entry name" value="WDR55/POC1"/>
</dbReference>
<dbReference type="OrthoDB" id="2288928at2759"/>
<keyword evidence="2 4" id="KW-0853">WD repeat</keyword>
<dbReference type="PANTHER" id="PTHR44019">
    <property type="entry name" value="WD REPEAT-CONTAINING PROTEIN 55"/>
    <property type="match status" value="1"/>
</dbReference>
<evidence type="ECO:0000313" key="6">
    <source>
        <dbReference type="EMBL" id="ESO05194.1"/>
    </source>
</evidence>
<dbReference type="HOGENOM" id="CLU_035848_0_0_1"/>
<reference evidence="8" key="1">
    <citation type="submission" date="2012-12" db="EMBL/GenBank/DDBJ databases">
        <authorList>
            <person name="Hellsten U."/>
            <person name="Grimwood J."/>
            <person name="Chapman J.A."/>
            <person name="Shapiro H."/>
            <person name="Aerts A."/>
            <person name="Otillar R.P."/>
            <person name="Terry A.Y."/>
            <person name="Boore J.L."/>
            <person name="Simakov O."/>
            <person name="Marletaz F."/>
            <person name="Cho S.-J."/>
            <person name="Edsinger-Gonzales E."/>
            <person name="Havlak P."/>
            <person name="Kuo D.-H."/>
            <person name="Larsson T."/>
            <person name="Lv J."/>
            <person name="Arendt D."/>
            <person name="Savage R."/>
            <person name="Osoegawa K."/>
            <person name="de Jong P."/>
            <person name="Lindberg D.R."/>
            <person name="Seaver E.C."/>
            <person name="Weisblat D.A."/>
            <person name="Putnam N.H."/>
            <person name="Grigoriev I.V."/>
            <person name="Rokhsar D.S."/>
        </authorList>
    </citation>
    <scope>NUCLEOTIDE SEQUENCE</scope>
</reference>
<feature type="repeat" description="WD" evidence="4">
    <location>
        <begin position="56"/>
        <end position="97"/>
    </location>
</feature>
<evidence type="ECO:0000256" key="4">
    <source>
        <dbReference type="PROSITE-ProRule" id="PRU00221"/>
    </source>
</evidence>
<feature type="compositionally biased region" description="Acidic residues" evidence="5">
    <location>
        <begin position="358"/>
        <end position="375"/>
    </location>
</feature>
<dbReference type="OMA" id="GIIKHWD"/>
<evidence type="ECO:0000256" key="1">
    <source>
        <dbReference type="ARBA" id="ARBA00007625"/>
    </source>
</evidence>
<dbReference type="PROSITE" id="PS50082">
    <property type="entry name" value="WD_REPEATS_2"/>
    <property type="match status" value="1"/>
</dbReference>
<dbReference type="InParanoid" id="T1EF95"/>
<dbReference type="InterPro" id="IPR036322">
    <property type="entry name" value="WD40_repeat_dom_sf"/>
</dbReference>
<dbReference type="KEGG" id="hro:HELRODRAFT_111197"/>
<dbReference type="SUPFAM" id="SSF50978">
    <property type="entry name" value="WD40 repeat-like"/>
    <property type="match status" value="1"/>
</dbReference>